<dbReference type="InterPro" id="IPR000182">
    <property type="entry name" value="GNAT_dom"/>
</dbReference>
<dbReference type="PROSITE" id="PS51186">
    <property type="entry name" value="GNAT"/>
    <property type="match status" value="1"/>
</dbReference>
<sequence length="172" mass="19992">MTVPYLRLAEVNDINEIDVIINEAKEFLKKQNIDQWQNGYPNEESIKADIRQGIGYVLVVNQTVAGYAALWQGIDPDYLQIDGQWNESEFNHYTALHRISLSNNFRGQHLSSFLISSLITISRERGYHDIRIDTHENNQVMQHVITNSGFIFRGIVTMHRDNTKRRAYQLTI</sequence>
<dbReference type="SUPFAM" id="SSF55729">
    <property type="entry name" value="Acyl-CoA N-acyltransferases (Nat)"/>
    <property type="match status" value="1"/>
</dbReference>
<dbReference type="EMBL" id="AZGF01000010">
    <property type="protein sequence ID" value="KRM12173.1"/>
    <property type="molecule type" value="Genomic_DNA"/>
</dbReference>
<dbReference type="GO" id="GO:0016747">
    <property type="term" value="F:acyltransferase activity, transferring groups other than amino-acyl groups"/>
    <property type="evidence" value="ECO:0007669"/>
    <property type="project" value="InterPro"/>
</dbReference>
<dbReference type="CDD" id="cd04301">
    <property type="entry name" value="NAT_SF"/>
    <property type="match status" value="1"/>
</dbReference>
<reference evidence="2 3" key="1">
    <citation type="journal article" date="2015" name="Genome Announc.">
        <title>Expanding the biotechnology potential of lactobacilli through comparative genomics of 213 strains and associated genera.</title>
        <authorList>
            <person name="Sun Z."/>
            <person name="Harris H.M."/>
            <person name="McCann A."/>
            <person name="Guo C."/>
            <person name="Argimon S."/>
            <person name="Zhang W."/>
            <person name="Yang X."/>
            <person name="Jeffery I.B."/>
            <person name="Cooney J.C."/>
            <person name="Kagawa T.F."/>
            <person name="Liu W."/>
            <person name="Song Y."/>
            <person name="Salvetti E."/>
            <person name="Wrobel A."/>
            <person name="Rasinkangas P."/>
            <person name="Parkhill J."/>
            <person name="Rea M.C."/>
            <person name="O'Sullivan O."/>
            <person name="Ritari J."/>
            <person name="Douillard F.P."/>
            <person name="Paul Ross R."/>
            <person name="Yang R."/>
            <person name="Briner A.E."/>
            <person name="Felis G.E."/>
            <person name="de Vos W.M."/>
            <person name="Barrangou R."/>
            <person name="Klaenhammer T.R."/>
            <person name="Caufield P.W."/>
            <person name="Cui Y."/>
            <person name="Zhang H."/>
            <person name="O'Toole P.W."/>
        </authorList>
    </citation>
    <scope>NUCLEOTIDE SEQUENCE [LARGE SCALE GENOMIC DNA]</scope>
    <source>
        <strain evidence="2 3">DSM 5007</strain>
    </source>
</reference>
<dbReference type="OrthoDB" id="9796381at2"/>
<dbReference type="Proteomes" id="UP000051820">
    <property type="component" value="Unassembled WGS sequence"/>
</dbReference>
<name>A0A0R1W3J3_9LACO</name>
<dbReference type="PATRIC" id="fig|1423807.3.peg.251"/>
<dbReference type="eggNOG" id="COG0456">
    <property type="taxonomic scope" value="Bacteria"/>
</dbReference>
<dbReference type="Gene3D" id="3.40.630.30">
    <property type="match status" value="1"/>
</dbReference>
<accession>A0A0R1W3J3</accession>
<gene>
    <name evidence="2" type="ORF">FD16_GL000248</name>
</gene>
<feature type="domain" description="N-acetyltransferase" evidence="1">
    <location>
        <begin position="4"/>
        <end position="172"/>
    </location>
</feature>
<dbReference type="Pfam" id="PF00583">
    <property type="entry name" value="Acetyltransf_1"/>
    <property type="match status" value="1"/>
</dbReference>
<keyword evidence="3" id="KW-1185">Reference proteome</keyword>
<comment type="caution">
    <text evidence="2">The sequence shown here is derived from an EMBL/GenBank/DDBJ whole genome shotgun (WGS) entry which is preliminary data.</text>
</comment>
<protein>
    <submittedName>
        <fullName evidence="2">N-acetyltransferase GCN5</fullName>
    </submittedName>
</protein>
<dbReference type="STRING" id="1423807.FD16_GL000248"/>
<evidence type="ECO:0000313" key="2">
    <source>
        <dbReference type="EMBL" id="KRM12173.1"/>
    </source>
</evidence>
<dbReference type="RefSeq" id="WP_010621356.1">
    <property type="nucleotide sequence ID" value="NZ_AZGF01000010.1"/>
</dbReference>
<keyword evidence="2" id="KW-0808">Transferase</keyword>
<dbReference type="InterPro" id="IPR016181">
    <property type="entry name" value="Acyl_CoA_acyltransferase"/>
</dbReference>
<evidence type="ECO:0000259" key="1">
    <source>
        <dbReference type="PROSITE" id="PS51186"/>
    </source>
</evidence>
<organism evidence="2 3">
    <name type="scientific">Paucilactobacillus suebicus DSM 5007 = KCTC 3549</name>
    <dbReference type="NCBI Taxonomy" id="1423807"/>
    <lineage>
        <taxon>Bacteria</taxon>
        <taxon>Bacillati</taxon>
        <taxon>Bacillota</taxon>
        <taxon>Bacilli</taxon>
        <taxon>Lactobacillales</taxon>
        <taxon>Lactobacillaceae</taxon>
        <taxon>Paucilactobacillus</taxon>
    </lineage>
</organism>
<dbReference type="AlphaFoldDB" id="A0A0R1W3J3"/>
<proteinExistence type="predicted"/>
<evidence type="ECO:0000313" key="3">
    <source>
        <dbReference type="Proteomes" id="UP000051820"/>
    </source>
</evidence>